<gene>
    <name evidence="1" type="ORF">ABT39_MTgene4180</name>
</gene>
<geneLocation type="mitochondrion" evidence="1"/>
<sequence length="159" mass="17329">MSFIFTSDRSCREKVLDRRYTTILETETSIVPVRLSNHGDYIMPKRKLAVSSRATLVTYYIYSTSVEEGAERESGPSSTASLSSLSLSNAFSAAQARSASSNASVKIHRQSISPLYMASLASLCLYSGKFSRISLPSLITGKRPHHMNSESMAALCSSS</sequence>
<dbReference type="EMBL" id="LKAM01000004">
    <property type="protein sequence ID" value="KUM48844.1"/>
    <property type="molecule type" value="Genomic_DNA"/>
</dbReference>
<dbReference type="AlphaFoldDB" id="A0A101M0M4"/>
<organism evidence="1">
    <name type="scientific">Picea glauca</name>
    <name type="common">White spruce</name>
    <name type="synonym">Pinus glauca</name>
    <dbReference type="NCBI Taxonomy" id="3330"/>
    <lineage>
        <taxon>Eukaryota</taxon>
        <taxon>Viridiplantae</taxon>
        <taxon>Streptophyta</taxon>
        <taxon>Embryophyta</taxon>
        <taxon>Tracheophyta</taxon>
        <taxon>Spermatophyta</taxon>
        <taxon>Pinopsida</taxon>
        <taxon>Pinidae</taxon>
        <taxon>Conifers I</taxon>
        <taxon>Pinales</taxon>
        <taxon>Pinaceae</taxon>
        <taxon>Picea</taxon>
    </lineage>
</organism>
<keyword evidence="1" id="KW-0496">Mitochondrion</keyword>
<reference evidence="1" key="1">
    <citation type="journal article" date="2015" name="Genome Biol. Evol.">
        <title>Organellar Genomes of White Spruce (Picea glauca): Assembly and Annotation.</title>
        <authorList>
            <person name="Jackman S.D."/>
            <person name="Warren R.L."/>
            <person name="Gibb E.A."/>
            <person name="Vandervalk B.P."/>
            <person name="Mohamadi H."/>
            <person name="Chu J."/>
            <person name="Raymond A."/>
            <person name="Pleasance S."/>
            <person name="Coope R."/>
            <person name="Wildung M.R."/>
            <person name="Ritland C.E."/>
            <person name="Bousquet J."/>
            <person name="Jones S.J."/>
            <person name="Bohlmann J."/>
            <person name="Birol I."/>
        </authorList>
    </citation>
    <scope>NUCLEOTIDE SEQUENCE [LARGE SCALE GENOMIC DNA]</scope>
    <source>
        <tissue evidence="1">Flushing bud</tissue>
    </source>
</reference>
<accession>A0A101M0M4</accession>
<protein>
    <submittedName>
        <fullName evidence="1">Uncharacterized protein</fullName>
    </submittedName>
</protein>
<evidence type="ECO:0000313" key="1">
    <source>
        <dbReference type="EMBL" id="KUM48844.1"/>
    </source>
</evidence>
<proteinExistence type="predicted"/>
<name>A0A101M0M4_PICGL</name>
<comment type="caution">
    <text evidence="1">The sequence shown here is derived from an EMBL/GenBank/DDBJ whole genome shotgun (WGS) entry which is preliminary data.</text>
</comment>